<evidence type="ECO:0000313" key="7">
    <source>
        <dbReference type="Proteomes" id="UP000662939"/>
    </source>
</evidence>
<dbReference type="Gene3D" id="3.40.50.150">
    <property type="entry name" value="Vaccinia Virus protein VP39"/>
    <property type="match status" value="1"/>
</dbReference>
<dbReference type="PROSITE" id="PS01231">
    <property type="entry name" value="TRMA_2"/>
    <property type="match status" value="1"/>
</dbReference>
<feature type="binding site" evidence="4">
    <location>
        <position position="255"/>
    </location>
    <ligand>
        <name>S-adenosyl-L-methionine</name>
        <dbReference type="ChEBI" id="CHEBI:59789"/>
    </ligand>
</feature>
<dbReference type="Proteomes" id="UP000662939">
    <property type="component" value="Chromosome"/>
</dbReference>
<evidence type="ECO:0000313" key="6">
    <source>
        <dbReference type="EMBL" id="QSB06396.1"/>
    </source>
</evidence>
<dbReference type="Pfam" id="PF01938">
    <property type="entry name" value="TRAM"/>
    <property type="match status" value="1"/>
</dbReference>
<evidence type="ECO:0000259" key="5">
    <source>
        <dbReference type="PROSITE" id="PS50926"/>
    </source>
</evidence>
<dbReference type="PROSITE" id="PS51687">
    <property type="entry name" value="SAM_MT_RNA_M5U"/>
    <property type="match status" value="1"/>
</dbReference>
<proteinExistence type="inferred from homology"/>
<dbReference type="KEGG" id="nav:JQS30_05675"/>
<feature type="domain" description="TRAM" evidence="5">
    <location>
        <begin position="1"/>
        <end position="52"/>
    </location>
</feature>
<dbReference type="InterPro" id="IPR010280">
    <property type="entry name" value="U5_MeTrfase_fam"/>
</dbReference>
<feature type="binding site" evidence="4">
    <location>
        <position position="279"/>
    </location>
    <ligand>
        <name>S-adenosyl-L-methionine</name>
        <dbReference type="ChEBI" id="CHEBI:59789"/>
    </ligand>
</feature>
<dbReference type="InterPro" id="IPR012340">
    <property type="entry name" value="NA-bd_OB-fold"/>
</dbReference>
<keyword evidence="2 4" id="KW-0808">Transferase</keyword>
<sequence>MIVTVEAVAHGGHCVARAEGRVIFVRHALPGERVRLQITDRKKNFWRADAVEILEPSPDRVAPPCEFAGPGKCGGCDFQHVDPAAQRRLKAQVLTEQLQRLGGVDTDAFGHIDVQELPGGPLGWRTRMQYAVGRDGRPGLRGHRSHQLIHIDRCLLATDRIQASEALKKTWDRAGAVGVVDSDDDKLAFYTQRSRTAKTYHAGGPKTIHQQVGGAEFELDYDSFWQVHPAAAETFANTVIDLLEPQAGESAWDLYAGAGVYAMALAEEVGEEGRVIAVESSKSGRGATNLAEDTNAGMIYGDVAETIPPLGSVDLVALDPPRSGAGADVVAHIANARPRAIAYVACDPAALARDVRSFGEHGYELVEVKAFDSFPMTHHFETIALLHPQADQDS</sequence>
<keyword evidence="7" id="KW-1185">Reference proteome</keyword>
<dbReference type="PANTHER" id="PTHR11061">
    <property type="entry name" value="RNA M5U METHYLTRANSFERASE"/>
    <property type="match status" value="1"/>
</dbReference>
<dbReference type="PROSITE" id="PS50926">
    <property type="entry name" value="TRAM"/>
    <property type="match status" value="1"/>
</dbReference>
<comment type="similarity">
    <text evidence="4">Belongs to the class I-like SAM-binding methyltransferase superfamily. RNA M5U methyltransferase family.</text>
</comment>
<evidence type="ECO:0000256" key="4">
    <source>
        <dbReference type="PROSITE-ProRule" id="PRU01024"/>
    </source>
</evidence>
<feature type="active site" description="Nucleophile" evidence="4">
    <location>
        <position position="346"/>
    </location>
</feature>
<dbReference type="RefSeq" id="WP_213172405.1">
    <property type="nucleotide sequence ID" value="NZ_CP070496.1"/>
</dbReference>
<dbReference type="InterPro" id="IPR029063">
    <property type="entry name" value="SAM-dependent_MTases_sf"/>
</dbReference>
<gene>
    <name evidence="6" type="ORF">JQS30_05675</name>
</gene>
<dbReference type="GO" id="GO:0070041">
    <property type="term" value="F:rRNA (uridine-C5-)-methyltransferase activity"/>
    <property type="evidence" value="ECO:0007669"/>
    <property type="project" value="TreeGrafter"/>
</dbReference>
<dbReference type="PANTHER" id="PTHR11061:SF30">
    <property type="entry name" value="TRNA (URACIL(54)-C(5))-METHYLTRANSFERASE"/>
    <property type="match status" value="1"/>
</dbReference>
<dbReference type="AlphaFoldDB" id="A0A895XV45"/>
<dbReference type="GO" id="GO:0070475">
    <property type="term" value="P:rRNA base methylation"/>
    <property type="evidence" value="ECO:0007669"/>
    <property type="project" value="TreeGrafter"/>
</dbReference>
<dbReference type="SUPFAM" id="SSF53335">
    <property type="entry name" value="S-adenosyl-L-methionine-dependent methyltransferases"/>
    <property type="match status" value="1"/>
</dbReference>
<dbReference type="Gene3D" id="2.40.50.140">
    <property type="entry name" value="Nucleic acid-binding proteins"/>
    <property type="match status" value="1"/>
</dbReference>
<protein>
    <submittedName>
        <fullName evidence="6">Class I SAM-dependent RNA methyltransferase</fullName>
    </submittedName>
</protein>
<name>A0A895XV45_9ACTN</name>
<evidence type="ECO:0000256" key="3">
    <source>
        <dbReference type="ARBA" id="ARBA00022691"/>
    </source>
</evidence>
<keyword evidence="1 4" id="KW-0489">Methyltransferase</keyword>
<dbReference type="EMBL" id="CP070496">
    <property type="protein sequence ID" value="QSB06396.1"/>
    <property type="molecule type" value="Genomic_DNA"/>
</dbReference>
<evidence type="ECO:0000256" key="2">
    <source>
        <dbReference type="ARBA" id="ARBA00022679"/>
    </source>
</evidence>
<dbReference type="Pfam" id="PF05958">
    <property type="entry name" value="tRNA_U5-meth_tr"/>
    <property type="match status" value="1"/>
</dbReference>
<reference evidence="6" key="1">
    <citation type="submission" date="2021-02" db="EMBL/GenBank/DDBJ databases">
        <title>Natronoglycomyces albus gen. nov., sp. nov, a haloalkaliphilic actinobacterium from a soda solonchak soil.</title>
        <authorList>
            <person name="Sorokin D.Y."/>
            <person name="Khijniak T.V."/>
            <person name="Zakharycheva A.P."/>
            <person name="Boueva O.V."/>
            <person name="Ariskina E.V."/>
            <person name="Hahnke R.L."/>
            <person name="Bunk B."/>
            <person name="Sproer C."/>
            <person name="Schumann P."/>
            <person name="Evtushenko L.I."/>
            <person name="Kublanov I.V."/>
        </authorList>
    </citation>
    <scope>NUCLEOTIDE SEQUENCE</scope>
    <source>
        <strain evidence="6">DSM 106290</strain>
    </source>
</reference>
<dbReference type="SUPFAM" id="SSF50249">
    <property type="entry name" value="Nucleic acid-binding proteins"/>
    <property type="match status" value="1"/>
</dbReference>
<accession>A0A895XV45</accession>
<keyword evidence="3 4" id="KW-0949">S-adenosyl-L-methionine</keyword>
<evidence type="ECO:0000256" key="1">
    <source>
        <dbReference type="ARBA" id="ARBA00022603"/>
    </source>
</evidence>
<feature type="binding site" evidence="4">
    <location>
        <position position="226"/>
    </location>
    <ligand>
        <name>S-adenosyl-L-methionine</name>
        <dbReference type="ChEBI" id="CHEBI:59789"/>
    </ligand>
</feature>
<feature type="binding site" evidence="4">
    <location>
        <position position="319"/>
    </location>
    <ligand>
        <name>S-adenosyl-L-methionine</name>
        <dbReference type="ChEBI" id="CHEBI:59789"/>
    </ligand>
</feature>
<organism evidence="6 7">
    <name type="scientific">Natronoglycomyces albus</name>
    <dbReference type="NCBI Taxonomy" id="2811108"/>
    <lineage>
        <taxon>Bacteria</taxon>
        <taxon>Bacillati</taxon>
        <taxon>Actinomycetota</taxon>
        <taxon>Actinomycetes</taxon>
        <taxon>Glycomycetales</taxon>
        <taxon>Glycomycetaceae</taxon>
        <taxon>Natronoglycomyces</taxon>
    </lineage>
</organism>
<dbReference type="InterPro" id="IPR030391">
    <property type="entry name" value="MeTrfase_TrmA_CS"/>
</dbReference>
<dbReference type="InterPro" id="IPR002792">
    <property type="entry name" value="TRAM_dom"/>
</dbReference>